<organism evidence="2 3">
    <name type="scientific">Neolewinella aurantiaca</name>
    <dbReference type="NCBI Taxonomy" id="2602767"/>
    <lineage>
        <taxon>Bacteria</taxon>
        <taxon>Pseudomonadati</taxon>
        <taxon>Bacteroidota</taxon>
        <taxon>Saprospiria</taxon>
        <taxon>Saprospirales</taxon>
        <taxon>Lewinellaceae</taxon>
        <taxon>Neolewinella</taxon>
    </lineage>
</organism>
<proteinExistence type="predicted"/>
<comment type="caution">
    <text evidence="2">The sequence shown here is derived from an EMBL/GenBank/DDBJ whole genome shotgun (WGS) entry which is preliminary data.</text>
</comment>
<sequence>MRSVILFSCFILFAFSATGQTELRYVWAKSGLTLRAEGRAGAEKTGVIPYGAAVRLTGEEGEHAEVEVLRALSIGPEVQSKPWSMSANYLEVEWNGEKGWMYGGYLVRFLVPQRKSPSVEEWLEDIGGTPDTLLNDVRLPDFGGYQSLYRYRNGISRTEERGEGWGATTIVIPLTSLSHGYLIADEFYQLSGAMEEYRNEENIGIDPAVLSSKGDDHLLFEDELGRIEIRRIGAVLVITSEGGC</sequence>
<dbReference type="Proteomes" id="UP000321907">
    <property type="component" value="Unassembled WGS sequence"/>
</dbReference>
<gene>
    <name evidence="2" type="ORF">FUA23_01415</name>
</gene>
<evidence type="ECO:0008006" key="4">
    <source>
        <dbReference type="Google" id="ProtNLM"/>
    </source>
</evidence>
<evidence type="ECO:0000313" key="3">
    <source>
        <dbReference type="Proteomes" id="UP000321907"/>
    </source>
</evidence>
<reference evidence="2 3" key="1">
    <citation type="submission" date="2019-08" db="EMBL/GenBank/DDBJ databases">
        <title>Lewinella sp. strain SSH13 Genome sequencing and assembly.</title>
        <authorList>
            <person name="Kim I."/>
        </authorList>
    </citation>
    <scope>NUCLEOTIDE SEQUENCE [LARGE SCALE GENOMIC DNA]</scope>
    <source>
        <strain evidence="2 3">SSH13</strain>
    </source>
</reference>
<protein>
    <recommendedName>
        <fullName evidence="4">SH3b domain-containing protein</fullName>
    </recommendedName>
</protein>
<evidence type="ECO:0000313" key="2">
    <source>
        <dbReference type="EMBL" id="TXF91383.1"/>
    </source>
</evidence>
<dbReference type="RefSeq" id="WP_147928922.1">
    <property type="nucleotide sequence ID" value="NZ_VOXD01000002.1"/>
</dbReference>
<evidence type="ECO:0000256" key="1">
    <source>
        <dbReference type="SAM" id="SignalP"/>
    </source>
</evidence>
<name>A0A5C7FY01_9BACT</name>
<dbReference type="Gene3D" id="2.30.30.40">
    <property type="entry name" value="SH3 Domains"/>
    <property type="match status" value="1"/>
</dbReference>
<dbReference type="OrthoDB" id="1493038at2"/>
<dbReference type="AlphaFoldDB" id="A0A5C7FY01"/>
<feature type="chain" id="PRO_5022828162" description="SH3b domain-containing protein" evidence="1">
    <location>
        <begin position="20"/>
        <end position="244"/>
    </location>
</feature>
<feature type="signal peptide" evidence="1">
    <location>
        <begin position="1"/>
        <end position="19"/>
    </location>
</feature>
<dbReference type="EMBL" id="VOXD01000002">
    <property type="protein sequence ID" value="TXF91383.1"/>
    <property type="molecule type" value="Genomic_DNA"/>
</dbReference>
<accession>A0A5C7FY01</accession>
<keyword evidence="1" id="KW-0732">Signal</keyword>
<keyword evidence="3" id="KW-1185">Reference proteome</keyword>